<dbReference type="AlphaFoldDB" id="A0A6A1VXB5"/>
<dbReference type="GO" id="GO:0032991">
    <property type="term" value="C:protein-containing complex"/>
    <property type="evidence" value="ECO:0007669"/>
    <property type="project" value="UniProtKB-ARBA"/>
</dbReference>
<evidence type="ECO:0000313" key="6">
    <source>
        <dbReference type="Proteomes" id="UP000516437"/>
    </source>
</evidence>
<organism evidence="5 6">
    <name type="scientific">Morella rubra</name>
    <name type="common">Chinese bayberry</name>
    <dbReference type="NCBI Taxonomy" id="262757"/>
    <lineage>
        <taxon>Eukaryota</taxon>
        <taxon>Viridiplantae</taxon>
        <taxon>Streptophyta</taxon>
        <taxon>Embryophyta</taxon>
        <taxon>Tracheophyta</taxon>
        <taxon>Spermatophyta</taxon>
        <taxon>Magnoliopsida</taxon>
        <taxon>eudicotyledons</taxon>
        <taxon>Gunneridae</taxon>
        <taxon>Pentapetalae</taxon>
        <taxon>rosids</taxon>
        <taxon>fabids</taxon>
        <taxon>Fagales</taxon>
        <taxon>Myricaceae</taxon>
        <taxon>Morella</taxon>
    </lineage>
</organism>
<dbReference type="SUPFAM" id="SSF50249">
    <property type="entry name" value="Nucleic acid-binding proteins"/>
    <property type="match status" value="1"/>
</dbReference>
<dbReference type="CDD" id="cd10304">
    <property type="entry name" value="GST_C_Arc1p_N_like"/>
    <property type="match status" value="1"/>
</dbReference>
<feature type="domain" description="TRNA-binding" evidence="4">
    <location>
        <begin position="248"/>
        <end position="351"/>
    </location>
</feature>
<dbReference type="PROSITE" id="PS50886">
    <property type="entry name" value="TRBD"/>
    <property type="match status" value="1"/>
</dbReference>
<protein>
    <submittedName>
        <fullName evidence="5">Putative methionine--tRNA ligase</fullName>
    </submittedName>
</protein>
<proteinExistence type="predicted"/>
<dbReference type="InterPro" id="IPR036282">
    <property type="entry name" value="Glutathione-S-Trfase_C_sf"/>
</dbReference>
<evidence type="ECO:0000313" key="5">
    <source>
        <dbReference type="EMBL" id="KAB1217581.1"/>
    </source>
</evidence>
<dbReference type="PANTHER" id="PTHR11586:SF33">
    <property type="entry name" value="AMINOACYL TRNA SYNTHASE COMPLEX-INTERACTING MULTIFUNCTIONAL PROTEIN 1"/>
    <property type="match status" value="1"/>
</dbReference>
<name>A0A6A1VXB5_9ROSI</name>
<reference evidence="5 6" key="1">
    <citation type="journal article" date="2019" name="Plant Biotechnol. J.">
        <title>The red bayberry genome and genetic basis of sex determination.</title>
        <authorList>
            <person name="Jia H.M."/>
            <person name="Jia H.J."/>
            <person name="Cai Q.L."/>
            <person name="Wang Y."/>
            <person name="Zhao H.B."/>
            <person name="Yang W.F."/>
            <person name="Wang G.Y."/>
            <person name="Li Y.H."/>
            <person name="Zhan D.L."/>
            <person name="Shen Y.T."/>
            <person name="Niu Q.F."/>
            <person name="Chang L."/>
            <person name="Qiu J."/>
            <person name="Zhao L."/>
            <person name="Xie H.B."/>
            <person name="Fu W.Y."/>
            <person name="Jin J."/>
            <person name="Li X.W."/>
            <person name="Jiao Y."/>
            <person name="Zhou C.C."/>
            <person name="Tu T."/>
            <person name="Chai C.Y."/>
            <person name="Gao J.L."/>
            <person name="Fan L.J."/>
            <person name="van de Weg E."/>
            <person name="Wang J.Y."/>
            <person name="Gao Z.S."/>
        </authorList>
    </citation>
    <scope>NUCLEOTIDE SEQUENCE [LARGE SCALE GENOMIC DNA]</scope>
    <source>
        <tissue evidence="5">Leaves</tissue>
    </source>
</reference>
<dbReference type="SUPFAM" id="SSF47616">
    <property type="entry name" value="GST C-terminal domain-like"/>
    <property type="match status" value="1"/>
</dbReference>
<comment type="caution">
    <text evidence="5">The sequence shown here is derived from an EMBL/GenBank/DDBJ whole genome shotgun (WGS) entry which is preliminary data.</text>
</comment>
<dbReference type="InterPro" id="IPR002547">
    <property type="entry name" value="tRNA-bd_dom"/>
</dbReference>
<dbReference type="OrthoDB" id="197206at2759"/>
<dbReference type="PANTHER" id="PTHR11586">
    <property type="entry name" value="TRNA-AMINOACYLATION COFACTOR ARC1 FAMILY MEMBER"/>
    <property type="match status" value="1"/>
</dbReference>
<dbReference type="Proteomes" id="UP000516437">
    <property type="component" value="Chromosome 3"/>
</dbReference>
<dbReference type="InterPro" id="IPR053836">
    <property type="entry name" value="Arc1-like_N"/>
</dbReference>
<evidence type="ECO:0000256" key="1">
    <source>
        <dbReference type="ARBA" id="ARBA00022555"/>
    </source>
</evidence>
<evidence type="ECO:0000259" key="4">
    <source>
        <dbReference type="PROSITE" id="PS50886"/>
    </source>
</evidence>
<keyword evidence="6" id="KW-1185">Reference proteome</keyword>
<dbReference type="Gene3D" id="2.40.50.140">
    <property type="entry name" value="Nucleic acid-binding proteins"/>
    <property type="match status" value="1"/>
</dbReference>
<dbReference type="GO" id="GO:0016874">
    <property type="term" value="F:ligase activity"/>
    <property type="evidence" value="ECO:0007669"/>
    <property type="project" value="UniProtKB-KW"/>
</dbReference>
<keyword evidence="5" id="KW-0436">Ligase</keyword>
<sequence>MAANGSFGLDTKQKIVLSLCKRFSLDPRIFLEDAMEKDIKNLYSNIRKSAGASLDANDEVMKWIAFADSVPLDSKSCFGVLNGLNDDLSLKSVLLGNGLKPSEADVIVFSVLHPLLIGLPNEEKEKLPHVMRWMDYIQSKEDFGELFERIFLKKSEFEPQLEGTKNTVKAETDSNAKKTLQNIQVSDKSEADASIKKRDAGIFIFVSYCIVTLFILDFKKKGMGDTETTQDKKKSSGTDAVEKDKEISVSLLNIQVGLICKAWKHPSADSLLVEEIDVGDAKLRQVVSGLAKYCSPEELTNRRVVLITNVKPGKLRDVMSEGLVLCASNEDHTGVEPLLPPEGAKIGERVSFAGGPICHPDVTFGTHRINVANLSRMIDGKPEDVLNPKKKQLEKITPHLFTDDKGVATFKGIPFMTSGGPCSSSIPKASIK</sequence>
<gene>
    <name evidence="5" type="ORF">CJ030_MR3G002728</name>
</gene>
<keyword evidence="1 3" id="KW-0820">tRNA-binding</keyword>
<dbReference type="FunFam" id="1.20.1050.130:FF:000018">
    <property type="entry name" value="tRNA-binding region domain-containing protein"/>
    <property type="match status" value="1"/>
</dbReference>
<evidence type="ECO:0000256" key="2">
    <source>
        <dbReference type="ARBA" id="ARBA00022884"/>
    </source>
</evidence>
<keyword evidence="2 3" id="KW-0694">RNA-binding</keyword>
<dbReference type="InterPro" id="IPR012340">
    <property type="entry name" value="NA-bd_OB-fold"/>
</dbReference>
<dbReference type="Gene3D" id="1.20.1050.130">
    <property type="match status" value="1"/>
</dbReference>
<dbReference type="CDD" id="cd02799">
    <property type="entry name" value="tRNA_bind_EMAP-II_like"/>
    <property type="match status" value="1"/>
</dbReference>
<dbReference type="GO" id="GO:0000049">
    <property type="term" value="F:tRNA binding"/>
    <property type="evidence" value="ECO:0007669"/>
    <property type="project" value="UniProtKB-UniRule"/>
</dbReference>
<evidence type="ECO:0000256" key="3">
    <source>
        <dbReference type="PROSITE-ProRule" id="PRU00209"/>
    </source>
</evidence>
<dbReference type="Pfam" id="PF01588">
    <property type="entry name" value="tRNA_bind"/>
    <property type="match status" value="1"/>
</dbReference>
<dbReference type="InterPro" id="IPR051270">
    <property type="entry name" value="Tyrosine-tRNA_ligase_regulator"/>
</dbReference>
<dbReference type="Pfam" id="PF21972">
    <property type="entry name" value="Arc1p_N_like"/>
    <property type="match status" value="1"/>
</dbReference>
<dbReference type="EMBL" id="RXIC02000021">
    <property type="protein sequence ID" value="KAB1217581.1"/>
    <property type="molecule type" value="Genomic_DNA"/>
</dbReference>
<accession>A0A6A1VXB5</accession>